<reference evidence="1" key="1">
    <citation type="journal article" date="2019" name="bioRxiv">
        <title>The Genome of the Zebra Mussel, Dreissena polymorpha: A Resource for Invasive Species Research.</title>
        <authorList>
            <person name="McCartney M.A."/>
            <person name="Auch B."/>
            <person name="Kono T."/>
            <person name="Mallez S."/>
            <person name="Zhang Y."/>
            <person name="Obille A."/>
            <person name="Becker A."/>
            <person name="Abrahante J.E."/>
            <person name="Garbe J."/>
            <person name="Badalamenti J.P."/>
            <person name="Herman A."/>
            <person name="Mangelson H."/>
            <person name="Liachko I."/>
            <person name="Sullivan S."/>
            <person name="Sone E.D."/>
            <person name="Koren S."/>
            <person name="Silverstein K.A.T."/>
            <person name="Beckman K.B."/>
            <person name="Gohl D.M."/>
        </authorList>
    </citation>
    <scope>NUCLEOTIDE SEQUENCE</scope>
    <source>
        <strain evidence="1">Duluth1</strain>
        <tissue evidence="1">Whole animal</tissue>
    </source>
</reference>
<organism evidence="1 2">
    <name type="scientific">Dreissena polymorpha</name>
    <name type="common">Zebra mussel</name>
    <name type="synonym">Mytilus polymorpha</name>
    <dbReference type="NCBI Taxonomy" id="45954"/>
    <lineage>
        <taxon>Eukaryota</taxon>
        <taxon>Metazoa</taxon>
        <taxon>Spiralia</taxon>
        <taxon>Lophotrochozoa</taxon>
        <taxon>Mollusca</taxon>
        <taxon>Bivalvia</taxon>
        <taxon>Autobranchia</taxon>
        <taxon>Heteroconchia</taxon>
        <taxon>Euheterodonta</taxon>
        <taxon>Imparidentia</taxon>
        <taxon>Neoheterodontei</taxon>
        <taxon>Myida</taxon>
        <taxon>Dreissenoidea</taxon>
        <taxon>Dreissenidae</taxon>
        <taxon>Dreissena</taxon>
    </lineage>
</organism>
<dbReference type="Proteomes" id="UP000828390">
    <property type="component" value="Unassembled WGS sequence"/>
</dbReference>
<evidence type="ECO:0000313" key="1">
    <source>
        <dbReference type="EMBL" id="KAH3798976.1"/>
    </source>
</evidence>
<keyword evidence="2" id="KW-1185">Reference proteome</keyword>
<comment type="caution">
    <text evidence="1">The sequence shown here is derived from an EMBL/GenBank/DDBJ whole genome shotgun (WGS) entry which is preliminary data.</text>
</comment>
<accession>A0A9D4FJ54</accession>
<dbReference type="AlphaFoldDB" id="A0A9D4FJ54"/>
<name>A0A9D4FJ54_DREPO</name>
<evidence type="ECO:0000313" key="2">
    <source>
        <dbReference type="Proteomes" id="UP000828390"/>
    </source>
</evidence>
<proteinExistence type="predicted"/>
<protein>
    <submittedName>
        <fullName evidence="1">Uncharacterized protein</fullName>
    </submittedName>
</protein>
<reference evidence="1" key="2">
    <citation type="submission" date="2020-11" db="EMBL/GenBank/DDBJ databases">
        <authorList>
            <person name="McCartney M.A."/>
            <person name="Auch B."/>
            <person name="Kono T."/>
            <person name="Mallez S."/>
            <person name="Becker A."/>
            <person name="Gohl D.M."/>
            <person name="Silverstein K.A.T."/>
            <person name="Koren S."/>
            <person name="Bechman K.B."/>
            <person name="Herman A."/>
            <person name="Abrahante J.E."/>
            <person name="Garbe J."/>
        </authorList>
    </citation>
    <scope>NUCLEOTIDE SEQUENCE</scope>
    <source>
        <strain evidence="1">Duluth1</strain>
        <tissue evidence="1">Whole animal</tissue>
    </source>
</reference>
<sequence>MVTASADERNKRGDWHIFYKHLQVLRQKIGAAKIYSSPRKENEETKNTEYKAGSVGALNNHGRALHCESPGWMRQVG</sequence>
<dbReference type="EMBL" id="JAIWYP010000007">
    <property type="protein sequence ID" value="KAH3798976.1"/>
    <property type="molecule type" value="Genomic_DNA"/>
</dbReference>
<gene>
    <name evidence="1" type="ORF">DPMN_152580</name>
</gene>